<feature type="domain" description="DUF3320" evidence="1">
    <location>
        <begin position="1736"/>
        <end position="1779"/>
    </location>
</feature>
<gene>
    <name evidence="5" type="ORF">J5U18_05335</name>
</gene>
<dbReference type="RefSeq" id="WP_353546480.1">
    <property type="nucleotide sequence ID" value="NZ_JAGKSB010000004.1"/>
</dbReference>
<dbReference type="InterPro" id="IPR027417">
    <property type="entry name" value="P-loop_NTPase"/>
</dbReference>
<dbReference type="InterPro" id="IPR041679">
    <property type="entry name" value="DNA2/NAM7-like_C"/>
</dbReference>
<keyword evidence="6" id="KW-1185">Reference proteome</keyword>
<dbReference type="PANTHER" id="PTHR10887:SF530">
    <property type="entry name" value="SUPERFAMILY I DNA HELICASES"/>
    <property type="match status" value="1"/>
</dbReference>
<dbReference type="InterPro" id="IPR025103">
    <property type="entry name" value="DUF4011"/>
</dbReference>
<dbReference type="InterPro" id="IPR021754">
    <property type="entry name" value="DUF3320"/>
</dbReference>
<evidence type="ECO:0000259" key="2">
    <source>
        <dbReference type="Pfam" id="PF13086"/>
    </source>
</evidence>
<sequence length="1897" mass="215925">MTASVALKIDYTAQFNYTFFLNGFSFLRAIQLESLAETQENLKIQITSSLGLFTPHSVFIERLEEGHSIKLETFKLAIDQSFLKKLSEKDIDAIQVQVLQGEELLATETFQLTILPMDYFAGIGAYPQLLAAYVLSNHQQIYEIKTAAVKILEANKLTASFEGYQQANKERVVQVVSSLYKALQNLGLIYSALPPSFEQQGQRIRLLDKVLATKFGNCIDISLIVAAALEAINLNPILILTKGHAFIGLWIDDQRFDNLINTDRTAISKRLATGNKELIVFEATSLCRGSNLSFTQAMQEGERQMMEDANFILSIDIKAARAYGIQPMPQLQQVDINTLEEDFKLEEEQLADSYELGPNYPTLLTEETRELSKQKLWERKLLDLSLRNNLLNLRFTKSMLQIVDVKVHLLEDNLAEGKVFSIHPDSHQELLRKYNRSAEPLHTEHPRFKLAEEEFQYNRLLSYYHVDDLDTILTHLYRSAKLAEEENGRSTLYLGIGLLKWFEPRNKMQARQAPILLIPVELYRKSVHAKFSLRSREEDTLINITLLEYLKQEFKLNINHLEQLPMDEKGVDVTKVLATLRHAILNFEGWEVLEQTVLGIFSFNKLLLWQDISKYSEEIQRSPIVRSLMEGQLHGDLLETPQAHMDLELLSAQELTLPIPTDNSQLHAVKIANQNKTFILHGPPGTGKSQTITNIIADALANDKRVLFVAAKKAALDVVHKRLVQIGLGPFCLELHSNKAKKSDILTQFDQALQVPKYQMDIDVTAEALRLDQRREKLSAFVEALHRKNGISWSLYDTISFLENKEVAFDASLKLPLKVASISPSSWNEWNDWLLPFAAIVGKIGAPQQHPLRFVGLSSHKFDHTSRITESINVYLDAEKSASEVHKKYAVEKEFTAEFLTAFKIIEDHSIDRALFTFSLDSNRHLEFQQWLTLMENKQDLHKKLQQQFHASIFQADTNGLSYSWNQAEHSWFLAKWWKQRKVKSQLQGYAKQRLDDEMEISAFFLQMEAFRKVESQLQPLENEDFSRLSKRYMEGEYLNTGALQAANSALLELTKILQKVTPQGAKAWIENFLLPANFEQELPEISTLTEKMLVARENLSHFLTAIPDRDALVEIKEHINQLEDWINYQRYKEQAAALNLSWFIELLEKEPVAVKQLPFEFEKIIRLNHFIESMDEDQVLQGFDAHIYESLIQQYRSLHQEYIAISSNQLLLKLSNKVPNANQEAIQSSEIGILQRAIRSKGRGLSIRKLFDQISSLIPRLKPCMLMSPISVAQYFDVSSSHFDLVIFDEASQLPTAEAISSLARAKQAIIVGDPKQMPPTSFFSSTKMDEEEAEVEDLESILEDALALSIPSNYLLKHYRSKHESLISFSNKNFYDNKLMTFPSPDDLNRKVSFHAVKGFYDKGRSRTNKAEAEAVINYIKGHLASNNTKTLGVVTFSQTQQSLIEDLLQQLFRENGLLEEAANKLEEPIFIKNLENVQGDERDIILFSIGYGPDEDGKVSMNFGPLNREGGWRRLNVAITRARYEMRVYATLHADQIDLNRSNSEGIRALKGFLAFAEKGNLGPNDVESLPRKPSVIDAVATALEARGYSLVKEIGASEYKIDLGIVHPQNKEVYLLGILLDSVNYYQMHTTNDRELLTPQVLKGLGWQIVRIWTLDWLKNKEQVLSRIDAVVADLLKNNLAPQPAATVAEIEDVKPFMTAISASTVESKIKPYQVAEIKAPAFANSEHIYFPENRRVILQQMQALITVEGPISKSLLFRKIIRLWNTSRAGAKLTEYLSQLLTEIPNILETTDLQPFYWDASAGPQALNCYRDNSLEGRAIEDFAAQEIGVLMQEIIYTHVSLAREDLIRLTAKSLNFSKVGSQIDAVLSHALTRLLQEGKVLTSHDKLILPA</sequence>
<dbReference type="Proteomes" id="UP000679691">
    <property type="component" value="Unassembled WGS sequence"/>
</dbReference>
<evidence type="ECO:0000259" key="1">
    <source>
        <dbReference type="Pfam" id="PF11784"/>
    </source>
</evidence>
<comment type="caution">
    <text evidence="5">The sequence shown here is derived from an EMBL/GenBank/DDBJ whole genome shotgun (WGS) entry which is preliminary data.</text>
</comment>
<feature type="domain" description="DNA2/NAM7 helicase-like C-terminal" evidence="3">
    <location>
        <begin position="1342"/>
        <end position="1531"/>
    </location>
</feature>
<dbReference type="GO" id="GO:0004386">
    <property type="term" value="F:helicase activity"/>
    <property type="evidence" value="ECO:0007669"/>
    <property type="project" value="InterPro"/>
</dbReference>
<evidence type="ECO:0000259" key="4">
    <source>
        <dbReference type="Pfam" id="PF18741"/>
    </source>
</evidence>
<dbReference type="EMBL" id="JAGKSB010000004">
    <property type="protein sequence ID" value="MBP3942993.1"/>
    <property type="molecule type" value="Genomic_DNA"/>
</dbReference>
<dbReference type="Pfam" id="PF11784">
    <property type="entry name" value="DUF3320"/>
    <property type="match status" value="1"/>
</dbReference>
<dbReference type="CDD" id="cd18808">
    <property type="entry name" value="SF1_C_Upf1"/>
    <property type="match status" value="1"/>
</dbReference>
<evidence type="ECO:0000259" key="3">
    <source>
        <dbReference type="Pfam" id="PF13087"/>
    </source>
</evidence>
<dbReference type="InterPro" id="IPR049468">
    <property type="entry name" value="Restrct_endonuc-II-like_dom"/>
</dbReference>
<dbReference type="InterPro" id="IPR047187">
    <property type="entry name" value="SF1_C_Upf1"/>
</dbReference>
<dbReference type="InterPro" id="IPR041677">
    <property type="entry name" value="DNA2/NAM7_AAA_11"/>
</dbReference>
<dbReference type="Pfam" id="PF13087">
    <property type="entry name" value="AAA_12"/>
    <property type="match status" value="1"/>
</dbReference>
<dbReference type="SUPFAM" id="SSF52980">
    <property type="entry name" value="Restriction endonuclease-like"/>
    <property type="match status" value="1"/>
</dbReference>
<reference evidence="5" key="1">
    <citation type="submission" date="2021-03" db="EMBL/GenBank/DDBJ databases">
        <authorList>
            <person name="Lu T."/>
            <person name="Wang Q."/>
            <person name="Han X."/>
        </authorList>
    </citation>
    <scope>NUCLEOTIDE SEQUENCE</scope>
    <source>
        <strain evidence="5">WQ 2009</strain>
    </source>
</reference>
<feature type="domain" description="Restriction endonuclease type II-like" evidence="4">
    <location>
        <begin position="1582"/>
        <end position="1673"/>
    </location>
</feature>
<feature type="domain" description="DNA2/NAM7 helicase helicase" evidence="2">
    <location>
        <begin position="661"/>
        <end position="733"/>
    </location>
</feature>
<proteinExistence type="predicted"/>
<evidence type="ECO:0000313" key="6">
    <source>
        <dbReference type="Proteomes" id="UP000679691"/>
    </source>
</evidence>
<organism evidence="5 6">
    <name type="scientific">Rhinopithecimicrobium faecis</name>
    <dbReference type="NCBI Taxonomy" id="2820698"/>
    <lineage>
        <taxon>Bacteria</taxon>
        <taxon>Pseudomonadati</taxon>
        <taxon>Bacteroidota</taxon>
        <taxon>Sphingobacteriia</taxon>
        <taxon>Sphingobacteriales</taxon>
        <taxon>Sphingobacteriaceae</taxon>
        <taxon>Rhinopithecimicrobium</taxon>
    </lineage>
</organism>
<dbReference type="Pfam" id="PF13195">
    <property type="entry name" value="DUF4011"/>
    <property type="match status" value="1"/>
</dbReference>
<dbReference type="PANTHER" id="PTHR10887">
    <property type="entry name" value="DNA2/NAM7 HELICASE FAMILY"/>
    <property type="match status" value="1"/>
</dbReference>
<evidence type="ECO:0000313" key="5">
    <source>
        <dbReference type="EMBL" id="MBP3942993.1"/>
    </source>
</evidence>
<dbReference type="InterPro" id="IPR045055">
    <property type="entry name" value="DNA2/NAM7-like"/>
</dbReference>
<dbReference type="SUPFAM" id="SSF52540">
    <property type="entry name" value="P-loop containing nucleoside triphosphate hydrolases"/>
    <property type="match status" value="1"/>
</dbReference>
<dbReference type="InterPro" id="IPR011335">
    <property type="entry name" value="Restrct_endonuc-II-like"/>
</dbReference>
<dbReference type="Pfam" id="PF13086">
    <property type="entry name" value="AAA_11"/>
    <property type="match status" value="2"/>
</dbReference>
<dbReference type="Gene3D" id="3.40.50.300">
    <property type="entry name" value="P-loop containing nucleotide triphosphate hydrolases"/>
    <property type="match status" value="3"/>
</dbReference>
<feature type="domain" description="DNA2/NAM7 helicase helicase" evidence="2">
    <location>
        <begin position="1278"/>
        <end position="1323"/>
    </location>
</feature>
<dbReference type="FunFam" id="3.40.50.300:FF:002063">
    <property type="entry name" value="DNA helicase related protein"/>
    <property type="match status" value="1"/>
</dbReference>
<accession>A0A8T4H9B2</accession>
<protein>
    <submittedName>
        <fullName evidence="5">DUF3320 domain-containing protein</fullName>
    </submittedName>
</protein>
<name>A0A8T4H9B2_9SPHI</name>
<dbReference type="Pfam" id="PF18741">
    <property type="entry name" value="MTES_1575"/>
    <property type="match status" value="1"/>
</dbReference>